<evidence type="ECO:0000313" key="2">
    <source>
        <dbReference type="Proteomes" id="UP000290172"/>
    </source>
</evidence>
<protein>
    <recommendedName>
        <fullName evidence="3">Motility protein</fullName>
    </recommendedName>
</protein>
<dbReference type="RefSeq" id="WP_128978188.1">
    <property type="nucleotide sequence ID" value="NZ_PDKJ01000001.1"/>
</dbReference>
<dbReference type="Proteomes" id="UP000290172">
    <property type="component" value="Unassembled WGS sequence"/>
</dbReference>
<reference evidence="1 2" key="1">
    <citation type="submission" date="2017-10" db="EMBL/GenBank/DDBJ databases">
        <title>Genomics of the genus Arcobacter.</title>
        <authorList>
            <person name="Perez-Cataluna A."/>
            <person name="Figueras M.J."/>
        </authorList>
    </citation>
    <scope>NUCLEOTIDE SEQUENCE [LARGE SCALE GENOMIC DNA]</scope>
    <source>
        <strain evidence="1 2">CECT 8993</strain>
    </source>
</reference>
<name>A0A4Q0YHQ9_9BACT</name>
<accession>A0A4Q0YHQ9</accession>
<organism evidence="1 2">
    <name type="scientific">Halarcobacter ebronensis</name>
    <dbReference type="NCBI Taxonomy" id="1462615"/>
    <lineage>
        <taxon>Bacteria</taxon>
        <taxon>Pseudomonadati</taxon>
        <taxon>Campylobacterota</taxon>
        <taxon>Epsilonproteobacteria</taxon>
        <taxon>Campylobacterales</taxon>
        <taxon>Arcobacteraceae</taxon>
        <taxon>Halarcobacter</taxon>
    </lineage>
</organism>
<evidence type="ECO:0000313" key="1">
    <source>
        <dbReference type="EMBL" id="RXJ70187.1"/>
    </source>
</evidence>
<dbReference type="AlphaFoldDB" id="A0A4Q0YHQ9"/>
<evidence type="ECO:0008006" key="3">
    <source>
        <dbReference type="Google" id="ProtNLM"/>
    </source>
</evidence>
<proteinExistence type="predicted"/>
<dbReference type="EMBL" id="PDKJ01000001">
    <property type="protein sequence ID" value="RXJ70187.1"/>
    <property type="molecule type" value="Genomic_DNA"/>
</dbReference>
<gene>
    <name evidence="1" type="ORF">CRV08_01075</name>
</gene>
<sequence>MTVNNNLSSMLAIQMEVNQMAQNIAQVSQIVAEPELRDMASDLITSSLIGQIPQTIAYSANATGIVTQMEVMDSLLDIKA</sequence>
<comment type="caution">
    <text evidence="1">The sequence shown here is derived from an EMBL/GenBank/DDBJ whole genome shotgun (WGS) entry which is preliminary data.</text>
</comment>